<reference evidence="7" key="1">
    <citation type="submission" date="2025-08" db="UniProtKB">
        <authorList>
            <consortium name="RefSeq"/>
        </authorList>
    </citation>
    <scope>IDENTIFICATION</scope>
    <source>
        <strain evidence="7">MV-25-SWS-2005</strain>
        <tissue evidence="7">Whole body</tissue>
    </source>
</reference>
<evidence type="ECO:0000313" key="6">
    <source>
        <dbReference type="Proteomes" id="UP000001819"/>
    </source>
</evidence>
<keyword evidence="4" id="KW-0732">Signal</keyword>
<dbReference type="FunFam" id="2.40.10.10:FF:000068">
    <property type="entry name" value="transmembrane protease serine 2"/>
    <property type="match status" value="1"/>
</dbReference>
<evidence type="ECO:0000259" key="5">
    <source>
        <dbReference type="PROSITE" id="PS50240"/>
    </source>
</evidence>
<evidence type="ECO:0000256" key="2">
    <source>
        <dbReference type="ARBA" id="ARBA00024195"/>
    </source>
</evidence>
<keyword evidence="6" id="KW-1185">Reference proteome</keyword>
<accession>A0A6I8W7S8</accession>
<dbReference type="PROSITE" id="PS00135">
    <property type="entry name" value="TRYPSIN_SER"/>
    <property type="match status" value="1"/>
</dbReference>
<gene>
    <name evidence="7" type="primary">LOC6900725</name>
</gene>
<dbReference type="GO" id="GO:0006508">
    <property type="term" value="P:proteolysis"/>
    <property type="evidence" value="ECO:0007669"/>
    <property type="project" value="UniProtKB-KW"/>
</dbReference>
<dbReference type="SMART" id="SM00020">
    <property type="entry name" value="Tryp_SPc"/>
    <property type="match status" value="1"/>
</dbReference>
<dbReference type="PANTHER" id="PTHR24256">
    <property type="entry name" value="TRYPTASE-RELATED"/>
    <property type="match status" value="1"/>
</dbReference>
<evidence type="ECO:0000256" key="4">
    <source>
        <dbReference type="SAM" id="SignalP"/>
    </source>
</evidence>
<dbReference type="GO" id="GO:0004252">
    <property type="term" value="F:serine-type endopeptidase activity"/>
    <property type="evidence" value="ECO:0007669"/>
    <property type="project" value="InterPro"/>
</dbReference>
<sequence length="265" mass="29327">MVIFLCLLVAQLFIAGESNQLQRIANGELAKEGQFPYLVGLIFGPRDLASPEDRYIVCGGSIISNEWILTAAHCTTGRPREVKIFYGSTQKKNAKVETVKRSNIHRHPRYRIIFNNNYRHDVALIRTPAVEFTDRIQRIPLPSPRDGRRSIRPGQSVISAGWGAEIIGGDSVDRLNWVALEIGDISECESTYGKLKGALCVRTDKKRSTCSGDSGGPLVLEDEQKLVGIVSFGNKKGCDLGYPTVFTDVISYLDWIESVSGVKPE</sequence>
<evidence type="ECO:0000256" key="3">
    <source>
        <dbReference type="RuleBase" id="RU363034"/>
    </source>
</evidence>
<dbReference type="PRINTS" id="PR00722">
    <property type="entry name" value="CHYMOTRYPSIN"/>
</dbReference>
<dbReference type="SUPFAM" id="SSF50494">
    <property type="entry name" value="Trypsin-like serine proteases"/>
    <property type="match status" value="1"/>
</dbReference>
<dbReference type="PROSITE" id="PS00134">
    <property type="entry name" value="TRYPSIN_HIS"/>
    <property type="match status" value="1"/>
</dbReference>
<comment type="similarity">
    <text evidence="2">Belongs to the peptidase S1 family. CLIP subfamily.</text>
</comment>
<dbReference type="InParanoid" id="A0A6I8W7S8"/>
<dbReference type="InterPro" id="IPR051487">
    <property type="entry name" value="Ser/Thr_Proteases_Immune/Dev"/>
</dbReference>
<dbReference type="Proteomes" id="UP000001819">
    <property type="component" value="Chromosome X"/>
</dbReference>
<feature type="domain" description="Peptidase S1" evidence="5">
    <location>
        <begin position="24"/>
        <end position="261"/>
    </location>
</feature>
<dbReference type="Pfam" id="PF00089">
    <property type="entry name" value="Trypsin"/>
    <property type="match status" value="1"/>
</dbReference>
<name>A0A6I8W7S8_DROPS</name>
<keyword evidence="3" id="KW-0720">Serine protease</keyword>
<keyword evidence="3" id="KW-0378">Hydrolase</keyword>
<proteinExistence type="inferred from homology"/>
<dbReference type="InterPro" id="IPR033116">
    <property type="entry name" value="TRYPSIN_SER"/>
</dbReference>
<dbReference type="ExpressionAtlas" id="A0A6I8W7S8">
    <property type="expression patterns" value="baseline"/>
</dbReference>
<dbReference type="KEGG" id="dpo:6900725"/>
<dbReference type="InterPro" id="IPR009003">
    <property type="entry name" value="Peptidase_S1_PA"/>
</dbReference>
<dbReference type="AlphaFoldDB" id="A0A6I8W7S8"/>
<dbReference type="InterPro" id="IPR018114">
    <property type="entry name" value="TRYPSIN_HIS"/>
</dbReference>
<dbReference type="RefSeq" id="XP_033238689.1">
    <property type="nucleotide sequence ID" value="XM_033382798.1"/>
</dbReference>
<protein>
    <submittedName>
        <fullName evidence="7">Serine protease 3-like</fullName>
    </submittedName>
</protein>
<dbReference type="InterPro" id="IPR001254">
    <property type="entry name" value="Trypsin_dom"/>
</dbReference>
<dbReference type="CDD" id="cd00190">
    <property type="entry name" value="Tryp_SPc"/>
    <property type="match status" value="1"/>
</dbReference>
<keyword evidence="3" id="KW-0645">Protease</keyword>
<organism evidence="6 7">
    <name type="scientific">Drosophila pseudoobscura pseudoobscura</name>
    <name type="common">Fruit fly</name>
    <dbReference type="NCBI Taxonomy" id="46245"/>
    <lineage>
        <taxon>Eukaryota</taxon>
        <taxon>Metazoa</taxon>
        <taxon>Ecdysozoa</taxon>
        <taxon>Arthropoda</taxon>
        <taxon>Hexapoda</taxon>
        <taxon>Insecta</taxon>
        <taxon>Pterygota</taxon>
        <taxon>Neoptera</taxon>
        <taxon>Endopterygota</taxon>
        <taxon>Diptera</taxon>
        <taxon>Brachycera</taxon>
        <taxon>Muscomorpha</taxon>
        <taxon>Ephydroidea</taxon>
        <taxon>Drosophilidae</taxon>
        <taxon>Drosophila</taxon>
        <taxon>Sophophora</taxon>
    </lineage>
</organism>
<dbReference type="InterPro" id="IPR043504">
    <property type="entry name" value="Peptidase_S1_PA_chymotrypsin"/>
</dbReference>
<dbReference type="Gene3D" id="2.40.10.10">
    <property type="entry name" value="Trypsin-like serine proteases"/>
    <property type="match status" value="1"/>
</dbReference>
<dbReference type="PROSITE" id="PS50240">
    <property type="entry name" value="TRYPSIN_DOM"/>
    <property type="match status" value="1"/>
</dbReference>
<feature type="signal peptide" evidence="4">
    <location>
        <begin position="1"/>
        <end position="18"/>
    </location>
</feature>
<dbReference type="InterPro" id="IPR001314">
    <property type="entry name" value="Peptidase_S1A"/>
</dbReference>
<evidence type="ECO:0000313" key="7">
    <source>
        <dbReference type="RefSeq" id="XP_033238689.1"/>
    </source>
</evidence>
<keyword evidence="1" id="KW-1015">Disulfide bond</keyword>
<feature type="chain" id="PRO_5026345957" evidence="4">
    <location>
        <begin position="19"/>
        <end position="265"/>
    </location>
</feature>
<evidence type="ECO:0000256" key="1">
    <source>
        <dbReference type="ARBA" id="ARBA00023157"/>
    </source>
</evidence>